<dbReference type="EC" id="2.5.1.145" evidence="7"/>
<name>A0ABS8D7J0_9NEIS</name>
<keyword evidence="2 7" id="KW-1003">Cell membrane</keyword>
<keyword evidence="5 7" id="KW-1133">Transmembrane helix</keyword>
<evidence type="ECO:0000256" key="6">
    <source>
        <dbReference type="ARBA" id="ARBA00023136"/>
    </source>
</evidence>
<dbReference type="GO" id="GO:0008961">
    <property type="term" value="F:phosphatidylglycerol-prolipoprotein diacylglyceryl transferase activity"/>
    <property type="evidence" value="ECO:0007669"/>
    <property type="project" value="UniProtKB-EC"/>
</dbReference>
<reference evidence="8" key="1">
    <citation type="submission" date="2021-10" db="EMBL/GenBank/DDBJ databases">
        <title>The complete genome sequence of Leeia sp. TBRC 13508.</title>
        <authorList>
            <person name="Charoenyingcharoen P."/>
            <person name="Yukphan P."/>
        </authorList>
    </citation>
    <scope>NUCLEOTIDE SEQUENCE</scope>
    <source>
        <strain evidence="8">TBRC 13508</strain>
    </source>
</reference>
<feature type="transmembrane region" description="Helical" evidence="7">
    <location>
        <begin position="257"/>
        <end position="281"/>
    </location>
</feature>
<comment type="catalytic activity">
    <reaction evidence="7">
        <text>L-cysteinyl-[prolipoprotein] + a 1,2-diacyl-sn-glycero-3-phospho-(1'-sn-glycerol) = an S-1,2-diacyl-sn-glyceryl-L-cysteinyl-[prolipoprotein] + sn-glycerol 1-phosphate + H(+)</text>
        <dbReference type="Rhea" id="RHEA:56712"/>
        <dbReference type="Rhea" id="RHEA-COMP:14679"/>
        <dbReference type="Rhea" id="RHEA-COMP:14680"/>
        <dbReference type="ChEBI" id="CHEBI:15378"/>
        <dbReference type="ChEBI" id="CHEBI:29950"/>
        <dbReference type="ChEBI" id="CHEBI:57685"/>
        <dbReference type="ChEBI" id="CHEBI:64716"/>
        <dbReference type="ChEBI" id="CHEBI:140658"/>
        <dbReference type="EC" id="2.5.1.145"/>
    </reaction>
</comment>
<dbReference type="Proteomes" id="UP001165395">
    <property type="component" value="Unassembled WGS sequence"/>
</dbReference>
<dbReference type="EMBL" id="JAJBZT010000005">
    <property type="protein sequence ID" value="MCB6184003.1"/>
    <property type="molecule type" value="Genomic_DNA"/>
</dbReference>
<gene>
    <name evidence="7 8" type="primary">lgt</name>
    <name evidence="8" type="ORF">LIN78_10650</name>
</gene>
<evidence type="ECO:0000313" key="8">
    <source>
        <dbReference type="EMBL" id="MCB6184003.1"/>
    </source>
</evidence>
<feature type="transmembrane region" description="Helical" evidence="7">
    <location>
        <begin position="102"/>
        <end position="119"/>
    </location>
</feature>
<evidence type="ECO:0000256" key="4">
    <source>
        <dbReference type="ARBA" id="ARBA00022692"/>
    </source>
</evidence>
<dbReference type="PROSITE" id="PS01311">
    <property type="entry name" value="LGT"/>
    <property type="match status" value="1"/>
</dbReference>
<dbReference type="RefSeq" id="WP_227180782.1">
    <property type="nucleotide sequence ID" value="NZ_JAJBZT010000005.1"/>
</dbReference>
<comment type="caution">
    <text evidence="8">The sequence shown here is derived from an EMBL/GenBank/DDBJ whole genome shotgun (WGS) entry which is preliminary data.</text>
</comment>
<sequence>MALQFADLHLSPVAFNIPLIHWPVHWYGLMYMIGFILFLVLGRVKLKQRPDLGWKPQDLDDLLFYGALGVILGGRIGYILFYQFSDYLHNPLDIFKLWQGGMSFHGGLIGVILAMVLFAKKKGVTWITVTDFIAPTVPIGLMVGRIGNFINGELWGRVTSPDSFWAVVFPGAQAEDLAYLKLHPEIQNTFIQLGGLPRHPSQLYQALLEGFLLFVILWVYSKEKRATGAISGLFLLGYGAFRFIAEFAREPDSFLGYLALHLSMGQWLCLPMIVIGAWMFAVSKNSRRR</sequence>
<organism evidence="8 9">
    <name type="scientific">Leeia speluncae</name>
    <dbReference type="NCBI Taxonomy" id="2884804"/>
    <lineage>
        <taxon>Bacteria</taxon>
        <taxon>Pseudomonadati</taxon>
        <taxon>Pseudomonadota</taxon>
        <taxon>Betaproteobacteria</taxon>
        <taxon>Neisseriales</taxon>
        <taxon>Leeiaceae</taxon>
        <taxon>Leeia</taxon>
    </lineage>
</organism>
<keyword evidence="9" id="KW-1185">Reference proteome</keyword>
<evidence type="ECO:0000256" key="7">
    <source>
        <dbReference type="HAMAP-Rule" id="MF_01147"/>
    </source>
</evidence>
<evidence type="ECO:0000256" key="2">
    <source>
        <dbReference type="ARBA" id="ARBA00022475"/>
    </source>
</evidence>
<dbReference type="Pfam" id="PF01790">
    <property type="entry name" value="LGT"/>
    <property type="match status" value="1"/>
</dbReference>
<dbReference type="PANTHER" id="PTHR30589">
    <property type="entry name" value="PROLIPOPROTEIN DIACYLGLYCERYL TRANSFERASE"/>
    <property type="match status" value="1"/>
</dbReference>
<protein>
    <recommendedName>
        <fullName evidence="7">Phosphatidylglycerol--prolipoprotein diacylglyceryl transferase</fullName>
        <ecNumber evidence="7">2.5.1.145</ecNumber>
    </recommendedName>
</protein>
<accession>A0ABS8D7J0</accession>
<comment type="similarity">
    <text evidence="1 7">Belongs to the Lgt family.</text>
</comment>
<dbReference type="NCBIfam" id="TIGR00544">
    <property type="entry name" value="lgt"/>
    <property type="match status" value="1"/>
</dbReference>
<feature type="transmembrane region" description="Helical" evidence="7">
    <location>
        <begin position="126"/>
        <end position="147"/>
    </location>
</feature>
<comment type="pathway">
    <text evidence="7">Protein modification; lipoprotein biosynthesis (diacylglyceryl transfer).</text>
</comment>
<evidence type="ECO:0000256" key="1">
    <source>
        <dbReference type="ARBA" id="ARBA00007150"/>
    </source>
</evidence>
<dbReference type="InterPro" id="IPR001640">
    <property type="entry name" value="Lgt"/>
</dbReference>
<dbReference type="PANTHER" id="PTHR30589:SF0">
    <property type="entry name" value="PHOSPHATIDYLGLYCEROL--PROLIPOPROTEIN DIACYLGLYCERYL TRANSFERASE"/>
    <property type="match status" value="1"/>
</dbReference>
<feature type="transmembrane region" description="Helical" evidence="7">
    <location>
        <begin position="62"/>
        <end position="82"/>
    </location>
</feature>
<evidence type="ECO:0000313" key="9">
    <source>
        <dbReference type="Proteomes" id="UP001165395"/>
    </source>
</evidence>
<comment type="subcellular location">
    <subcellularLocation>
        <location evidence="7">Cell membrane</location>
        <topology evidence="7">Multi-pass membrane protein</topology>
    </subcellularLocation>
</comment>
<keyword evidence="6 7" id="KW-0472">Membrane</keyword>
<comment type="function">
    <text evidence="7">Catalyzes the transfer of the diacylglyceryl group from phosphatidylglycerol to the sulfhydryl group of the N-terminal cysteine of a prolipoprotein, the first step in the formation of mature lipoproteins.</text>
</comment>
<evidence type="ECO:0000256" key="5">
    <source>
        <dbReference type="ARBA" id="ARBA00022989"/>
    </source>
</evidence>
<feature type="transmembrane region" description="Helical" evidence="7">
    <location>
        <begin position="227"/>
        <end position="245"/>
    </location>
</feature>
<proteinExistence type="inferred from homology"/>
<feature type="binding site" evidence="7">
    <location>
        <position position="145"/>
    </location>
    <ligand>
        <name>a 1,2-diacyl-sn-glycero-3-phospho-(1'-sn-glycerol)</name>
        <dbReference type="ChEBI" id="CHEBI:64716"/>
    </ligand>
</feature>
<feature type="transmembrane region" description="Helical" evidence="7">
    <location>
        <begin position="20"/>
        <end position="41"/>
    </location>
</feature>
<dbReference type="HAMAP" id="MF_01147">
    <property type="entry name" value="Lgt"/>
    <property type="match status" value="1"/>
</dbReference>
<evidence type="ECO:0000256" key="3">
    <source>
        <dbReference type="ARBA" id="ARBA00022679"/>
    </source>
</evidence>
<keyword evidence="4 7" id="KW-0812">Transmembrane</keyword>
<keyword evidence="3 7" id="KW-0808">Transferase</keyword>
<feature type="transmembrane region" description="Helical" evidence="7">
    <location>
        <begin position="203"/>
        <end position="220"/>
    </location>
</feature>